<feature type="transmembrane region" description="Helical" evidence="7">
    <location>
        <begin position="174"/>
        <end position="193"/>
    </location>
</feature>
<comment type="subcellular location">
    <subcellularLocation>
        <location evidence="6">Cell membrane</location>
        <topology evidence="6">Multi-pass membrane protein</topology>
    </subcellularLocation>
    <subcellularLocation>
        <location evidence="1">Membrane</location>
        <topology evidence="1">Multi-pass membrane protein</topology>
    </subcellularLocation>
</comment>
<evidence type="ECO:0000256" key="3">
    <source>
        <dbReference type="ARBA" id="ARBA00022692"/>
    </source>
</evidence>
<dbReference type="InterPro" id="IPR037294">
    <property type="entry name" value="ABC_BtuC-like"/>
</dbReference>
<keyword evidence="3 6" id="KW-0812">Transmembrane</keyword>
<dbReference type="SUPFAM" id="SSF81345">
    <property type="entry name" value="ABC transporter involved in vitamin B12 uptake, BtuC"/>
    <property type="match status" value="1"/>
</dbReference>
<dbReference type="Proteomes" id="UP000316852">
    <property type="component" value="Unassembled WGS sequence"/>
</dbReference>
<dbReference type="InterPro" id="IPR001626">
    <property type="entry name" value="ABC_TroCD"/>
</dbReference>
<keyword evidence="4 7" id="KW-1133">Transmembrane helix</keyword>
<evidence type="ECO:0000256" key="7">
    <source>
        <dbReference type="SAM" id="Phobius"/>
    </source>
</evidence>
<dbReference type="GO" id="GO:0010043">
    <property type="term" value="P:response to zinc ion"/>
    <property type="evidence" value="ECO:0007669"/>
    <property type="project" value="TreeGrafter"/>
</dbReference>
<evidence type="ECO:0000256" key="5">
    <source>
        <dbReference type="ARBA" id="ARBA00023136"/>
    </source>
</evidence>
<reference evidence="8 9" key="1">
    <citation type="journal article" date="2019" name="Nat. Microbiol.">
        <title>Mediterranean grassland soil C-N compound turnover is dependent on rainfall and depth, and is mediated by genomically divergent microorganisms.</title>
        <authorList>
            <person name="Diamond S."/>
            <person name="Andeer P.F."/>
            <person name="Li Z."/>
            <person name="Crits-Christoph A."/>
            <person name="Burstein D."/>
            <person name="Anantharaman K."/>
            <person name="Lane K.R."/>
            <person name="Thomas B.C."/>
            <person name="Pan C."/>
            <person name="Northen T.R."/>
            <person name="Banfield J.F."/>
        </authorList>
    </citation>
    <scope>NUCLEOTIDE SEQUENCE [LARGE SCALE GENOMIC DNA]</scope>
    <source>
        <strain evidence="8">WS_6</strain>
    </source>
</reference>
<dbReference type="AlphaFoldDB" id="A0A538T456"/>
<evidence type="ECO:0000256" key="4">
    <source>
        <dbReference type="ARBA" id="ARBA00022989"/>
    </source>
</evidence>
<evidence type="ECO:0000256" key="2">
    <source>
        <dbReference type="ARBA" id="ARBA00008034"/>
    </source>
</evidence>
<feature type="transmembrane region" description="Helical" evidence="7">
    <location>
        <begin position="63"/>
        <end position="81"/>
    </location>
</feature>
<comment type="caution">
    <text evidence="8">The sequence shown here is derived from an EMBL/GenBank/DDBJ whole genome shotgun (WGS) entry which is preliminary data.</text>
</comment>
<dbReference type="EMBL" id="VBOW01000035">
    <property type="protein sequence ID" value="TMQ58422.1"/>
    <property type="molecule type" value="Genomic_DNA"/>
</dbReference>
<accession>A0A538T456</accession>
<feature type="transmembrane region" description="Helical" evidence="7">
    <location>
        <begin position="199"/>
        <end position="216"/>
    </location>
</feature>
<evidence type="ECO:0000313" key="8">
    <source>
        <dbReference type="EMBL" id="TMQ58422.1"/>
    </source>
</evidence>
<keyword evidence="6" id="KW-0813">Transport</keyword>
<keyword evidence="5 7" id="KW-0472">Membrane</keyword>
<dbReference type="PANTHER" id="PTHR30477">
    <property type="entry name" value="ABC-TRANSPORTER METAL-BINDING PROTEIN"/>
    <property type="match status" value="1"/>
</dbReference>
<dbReference type="PANTHER" id="PTHR30477:SF19">
    <property type="entry name" value="METAL ABC TRANSPORTER PERMEASE"/>
    <property type="match status" value="1"/>
</dbReference>
<dbReference type="GO" id="GO:0043190">
    <property type="term" value="C:ATP-binding cassette (ABC) transporter complex"/>
    <property type="evidence" value="ECO:0007669"/>
    <property type="project" value="InterPro"/>
</dbReference>
<comment type="similarity">
    <text evidence="2 6">Belongs to the ABC-3 integral membrane protein family.</text>
</comment>
<sequence length="296" mass="32215">MSFLTVMTLPLLACLLLALILPTLGRHVLARGVIFVDLALAQIAALGQSVAYLLGAEPHDPSMYYWAFGFTLLGAALFSFLWDRSHSVLQEAFIGISFAVATAATLLMLTNAPHGAEHVQGTLSGEALGWVTWRDIVIMLAIYTVVGAFLYFARRKLRVCSEDPARAKAMGLSVKKWDFLFYAAFGLVVTSSVKVSGVLAVFSYLIVPIVCSTLLARRGRARMYWAWIIAFGASVLGAVFSYLKDWPMGATIVCLFGVTVAVVSLSVRMKYVEAKAKVDQPARPELRSTSADAIHQ</sequence>
<proteinExistence type="inferred from homology"/>
<feature type="transmembrane region" description="Helical" evidence="7">
    <location>
        <begin position="223"/>
        <end position="243"/>
    </location>
</feature>
<evidence type="ECO:0000256" key="6">
    <source>
        <dbReference type="RuleBase" id="RU003943"/>
    </source>
</evidence>
<feature type="transmembrane region" description="Helical" evidence="7">
    <location>
        <begin position="93"/>
        <end position="112"/>
    </location>
</feature>
<dbReference type="Gene3D" id="1.10.3470.10">
    <property type="entry name" value="ABC transporter involved in vitamin B12 uptake, BtuC"/>
    <property type="match status" value="1"/>
</dbReference>
<organism evidence="8 9">
    <name type="scientific">Eiseniibacteriota bacterium</name>
    <dbReference type="NCBI Taxonomy" id="2212470"/>
    <lineage>
        <taxon>Bacteria</taxon>
        <taxon>Candidatus Eiseniibacteriota</taxon>
    </lineage>
</organism>
<name>A0A538T456_UNCEI</name>
<evidence type="ECO:0000313" key="9">
    <source>
        <dbReference type="Proteomes" id="UP000316852"/>
    </source>
</evidence>
<evidence type="ECO:0000256" key="1">
    <source>
        <dbReference type="ARBA" id="ARBA00004141"/>
    </source>
</evidence>
<protein>
    <submittedName>
        <fullName evidence="8">Metal ABC transporter permease</fullName>
    </submittedName>
</protein>
<dbReference type="GO" id="GO:0055085">
    <property type="term" value="P:transmembrane transport"/>
    <property type="evidence" value="ECO:0007669"/>
    <property type="project" value="InterPro"/>
</dbReference>
<feature type="transmembrane region" description="Helical" evidence="7">
    <location>
        <begin position="132"/>
        <end position="153"/>
    </location>
</feature>
<dbReference type="Pfam" id="PF00950">
    <property type="entry name" value="ABC-3"/>
    <property type="match status" value="1"/>
</dbReference>
<feature type="transmembrane region" description="Helical" evidence="7">
    <location>
        <begin position="249"/>
        <end position="267"/>
    </location>
</feature>
<gene>
    <name evidence="8" type="ORF">E6K76_07900</name>
</gene>